<dbReference type="Proteomes" id="UP000593566">
    <property type="component" value="Unassembled WGS sequence"/>
</dbReference>
<evidence type="ECO:0000313" key="3">
    <source>
        <dbReference type="Proteomes" id="UP000593566"/>
    </source>
</evidence>
<name>A0A8H6FK47_9LECA</name>
<gene>
    <name evidence="2" type="ORF">HO133_004356</name>
</gene>
<dbReference type="GeneID" id="59332764"/>
<keyword evidence="3" id="KW-1185">Reference proteome</keyword>
<accession>A0A8H6FK47</accession>
<dbReference type="Pfam" id="PF24864">
    <property type="entry name" value="DUF7730"/>
    <property type="match status" value="1"/>
</dbReference>
<reference evidence="2 3" key="1">
    <citation type="journal article" date="2020" name="Genomics">
        <title>Complete, high-quality genomes from long-read metagenomic sequencing of two wolf lichen thalli reveals enigmatic genome architecture.</title>
        <authorList>
            <person name="McKenzie S.K."/>
            <person name="Walston R.F."/>
            <person name="Allen J.L."/>
        </authorList>
    </citation>
    <scope>NUCLEOTIDE SEQUENCE [LARGE SCALE GENOMIC DNA]</scope>
    <source>
        <strain evidence="2">WasteWater1</strain>
    </source>
</reference>
<sequence>MPHVFTFGVPNYFNFTFQAGPKSPSLGLANGTVDVESLSNDNVDFDAGNRWKAHNPSPSEDIYPEASNEVKTVVFSPSCGTSTGNTASSPCSPCGPCGTLSRLPLELRIMVYSRVLKFDKYIRQAHRFLDRYPPIMAEEVKHIEAIDAALLRTCRTVYHETVHVLYGMNRFHFRKPRHIEQFAHVGLGNRPFGWYRTVSEPAPCGRLTMIRFMTLKMSSECVVDDRKKLWSSWCDFFYPSKEQDQLVGFPALEWLALDLTDWALTAGDAAKVRVKPFLKKLRPTGGLRHLTLIGVNHEQNLHDFKHGFVRQGGTFRPASCSVKAVATTTVTHDNLPEVSMYVRNIVEEDRASQAILQGYGNAALAV</sequence>
<dbReference type="AlphaFoldDB" id="A0A8H6FK47"/>
<proteinExistence type="predicted"/>
<comment type="caution">
    <text evidence="2">The sequence shown here is derived from an EMBL/GenBank/DDBJ whole genome shotgun (WGS) entry which is preliminary data.</text>
</comment>
<dbReference type="InterPro" id="IPR038883">
    <property type="entry name" value="AN11006-like"/>
</dbReference>
<dbReference type="InterPro" id="IPR056632">
    <property type="entry name" value="DUF7730"/>
</dbReference>
<protein>
    <recommendedName>
        <fullName evidence="1">DUF7730 domain-containing protein</fullName>
    </recommendedName>
</protein>
<dbReference type="EMBL" id="JACCJB010000002">
    <property type="protein sequence ID" value="KAF6230018.1"/>
    <property type="molecule type" value="Genomic_DNA"/>
</dbReference>
<organism evidence="2 3">
    <name type="scientific">Letharia lupina</name>
    <dbReference type="NCBI Taxonomy" id="560253"/>
    <lineage>
        <taxon>Eukaryota</taxon>
        <taxon>Fungi</taxon>
        <taxon>Dikarya</taxon>
        <taxon>Ascomycota</taxon>
        <taxon>Pezizomycotina</taxon>
        <taxon>Lecanoromycetes</taxon>
        <taxon>OSLEUM clade</taxon>
        <taxon>Lecanoromycetidae</taxon>
        <taxon>Lecanorales</taxon>
        <taxon>Lecanorineae</taxon>
        <taxon>Parmeliaceae</taxon>
        <taxon>Letharia</taxon>
    </lineage>
</organism>
<feature type="domain" description="DUF7730" evidence="1">
    <location>
        <begin position="142"/>
        <end position="179"/>
    </location>
</feature>
<dbReference type="PANTHER" id="PTHR42085">
    <property type="entry name" value="F-BOX DOMAIN-CONTAINING PROTEIN"/>
    <property type="match status" value="1"/>
</dbReference>
<evidence type="ECO:0000313" key="2">
    <source>
        <dbReference type="EMBL" id="KAF6230018.1"/>
    </source>
</evidence>
<dbReference type="RefSeq" id="XP_037157275.1">
    <property type="nucleotide sequence ID" value="XM_037295274.1"/>
</dbReference>
<dbReference type="PANTHER" id="PTHR42085:SF2">
    <property type="entry name" value="F-BOX DOMAIN-CONTAINING PROTEIN"/>
    <property type="match status" value="1"/>
</dbReference>
<evidence type="ECO:0000259" key="1">
    <source>
        <dbReference type="Pfam" id="PF24864"/>
    </source>
</evidence>